<protein>
    <submittedName>
        <fullName evidence="5">Insulinase family protein</fullName>
    </submittedName>
</protein>
<dbReference type="GO" id="GO:0004222">
    <property type="term" value="F:metalloendopeptidase activity"/>
    <property type="evidence" value="ECO:0007669"/>
    <property type="project" value="InterPro"/>
</dbReference>
<evidence type="ECO:0000256" key="1">
    <source>
        <dbReference type="ARBA" id="ARBA00007261"/>
    </source>
</evidence>
<comment type="caution">
    <text evidence="5">The sequence shown here is derived from an EMBL/GenBank/DDBJ whole genome shotgun (WGS) entry which is preliminary data.</text>
</comment>
<evidence type="ECO:0000259" key="3">
    <source>
        <dbReference type="Pfam" id="PF00675"/>
    </source>
</evidence>
<dbReference type="AlphaFoldDB" id="A0A4Q0VAV2"/>
<dbReference type="InterPro" id="IPR001431">
    <property type="entry name" value="Pept_M16_Zn_BS"/>
</dbReference>
<dbReference type="InterPro" id="IPR011249">
    <property type="entry name" value="Metalloenz_LuxS/M16"/>
</dbReference>
<evidence type="ECO:0000259" key="4">
    <source>
        <dbReference type="Pfam" id="PF05193"/>
    </source>
</evidence>
<dbReference type="FunFam" id="3.30.830.10:FF:000008">
    <property type="entry name" value="Mitochondrial-processing peptidase subunit beta"/>
    <property type="match status" value="1"/>
</dbReference>
<sequence length="436" mass="49911">MEEFMYKLYSLNNGLRVALEKIDYVQSVSIGLWVKNGSRNENEHNNGISHFIEHMMFKGTNNRNAKEIVKTIEDLGGHINAFTGKEATCYYIKLLYTHLDVALDILSDMIFNSKFNEEDIELEKGVILEEISMNEDSPEDVLVELHSKAAWGDDPISLPILGSAKGVRSFTRNHIIEYLKSHYTPENCVISIAGNFDENIYKLIEDYFGHWKASNEKPLLYSTPDVLNNHLFRKKEIEQLHMNLGMQGVEIGNEDMYTILLLNNIFGGSTSSILFQKIREEKGRCYSIYSYVNSYNNTGIVNIYTGLNSKYSIEVLKLIVEEVHKFSKYCICQEQIIQGKEGLKGSYILGLESTSSRMFSNGRSVLFLNRINKPEDIIKKIDKIDMESIHRVKENTFEKGIINSAFVGENIDIETVNNMMDKSINLFKNNSNSTFI</sequence>
<dbReference type="InterPro" id="IPR011765">
    <property type="entry name" value="Pept_M16_N"/>
</dbReference>
<proteinExistence type="inferred from homology"/>
<dbReference type="PROSITE" id="PS00143">
    <property type="entry name" value="INSULINASE"/>
    <property type="match status" value="1"/>
</dbReference>
<dbReference type="EMBL" id="QMAP01000008">
    <property type="protein sequence ID" value="RXI47577.1"/>
    <property type="molecule type" value="Genomic_DNA"/>
</dbReference>
<feature type="domain" description="Peptidase M16 N-terminal" evidence="3">
    <location>
        <begin position="16"/>
        <end position="162"/>
    </location>
</feature>
<evidence type="ECO:0000256" key="2">
    <source>
        <dbReference type="RuleBase" id="RU004447"/>
    </source>
</evidence>
<dbReference type="Gene3D" id="3.30.830.10">
    <property type="entry name" value="Metalloenzyme, LuxS/M16 peptidase-like"/>
    <property type="match status" value="2"/>
</dbReference>
<dbReference type="PANTHER" id="PTHR11851">
    <property type="entry name" value="METALLOPROTEASE"/>
    <property type="match status" value="1"/>
</dbReference>
<dbReference type="InterPro" id="IPR050361">
    <property type="entry name" value="MPP/UQCRC_Complex"/>
</dbReference>
<gene>
    <name evidence="5" type="ORF">DP130_09695</name>
</gene>
<dbReference type="Pfam" id="PF05193">
    <property type="entry name" value="Peptidase_M16_C"/>
    <property type="match status" value="1"/>
</dbReference>
<comment type="similarity">
    <text evidence="1 2">Belongs to the peptidase M16 family.</text>
</comment>
<evidence type="ECO:0000313" key="6">
    <source>
        <dbReference type="Proteomes" id="UP000290921"/>
    </source>
</evidence>
<dbReference type="SUPFAM" id="SSF63411">
    <property type="entry name" value="LuxS/MPP-like metallohydrolase"/>
    <property type="match status" value="2"/>
</dbReference>
<reference evidence="5 6" key="1">
    <citation type="submission" date="2018-06" db="EMBL/GenBank/DDBJ databases">
        <title>Genome conservation of Clostridium tetani.</title>
        <authorList>
            <person name="Bruggemann H."/>
            <person name="Popoff M.R."/>
        </authorList>
    </citation>
    <scope>NUCLEOTIDE SEQUENCE [LARGE SCALE GENOMIC DNA]</scope>
    <source>
        <strain evidence="5 6">2017.061</strain>
    </source>
</reference>
<name>A0A4Q0VAV2_CLOTA</name>
<feature type="domain" description="Peptidase M16 C-terminal" evidence="4">
    <location>
        <begin position="169"/>
        <end position="341"/>
    </location>
</feature>
<dbReference type="PANTHER" id="PTHR11851:SF49">
    <property type="entry name" value="MITOCHONDRIAL-PROCESSING PEPTIDASE SUBUNIT ALPHA"/>
    <property type="match status" value="1"/>
</dbReference>
<dbReference type="Proteomes" id="UP000290921">
    <property type="component" value="Unassembled WGS sequence"/>
</dbReference>
<evidence type="ECO:0000313" key="5">
    <source>
        <dbReference type="EMBL" id="RXI47577.1"/>
    </source>
</evidence>
<dbReference type="GO" id="GO:0006508">
    <property type="term" value="P:proteolysis"/>
    <property type="evidence" value="ECO:0007669"/>
    <property type="project" value="InterPro"/>
</dbReference>
<dbReference type="Pfam" id="PF00675">
    <property type="entry name" value="Peptidase_M16"/>
    <property type="match status" value="1"/>
</dbReference>
<dbReference type="InterPro" id="IPR007863">
    <property type="entry name" value="Peptidase_M16_C"/>
</dbReference>
<accession>A0A4Q0VAV2</accession>
<dbReference type="GO" id="GO:0046872">
    <property type="term" value="F:metal ion binding"/>
    <property type="evidence" value="ECO:0007669"/>
    <property type="project" value="InterPro"/>
</dbReference>
<organism evidence="5 6">
    <name type="scientific">Clostridium tetani</name>
    <dbReference type="NCBI Taxonomy" id="1513"/>
    <lineage>
        <taxon>Bacteria</taxon>
        <taxon>Bacillati</taxon>
        <taxon>Bacillota</taxon>
        <taxon>Clostridia</taxon>
        <taxon>Eubacteriales</taxon>
        <taxon>Clostridiaceae</taxon>
        <taxon>Clostridium</taxon>
    </lineage>
</organism>